<accession>A0A8X6GYP6</accession>
<dbReference type="Proteomes" id="UP000887116">
    <property type="component" value="Unassembled WGS sequence"/>
</dbReference>
<evidence type="ECO:0000313" key="3">
    <source>
        <dbReference type="Proteomes" id="UP000887116"/>
    </source>
</evidence>
<evidence type="ECO:0000313" key="2">
    <source>
        <dbReference type="EMBL" id="GFR13049.1"/>
    </source>
</evidence>
<feature type="compositionally biased region" description="Basic and acidic residues" evidence="1">
    <location>
        <begin position="1"/>
        <end position="19"/>
    </location>
</feature>
<comment type="caution">
    <text evidence="2">The sequence shown here is derived from an EMBL/GenBank/DDBJ whole genome shotgun (WGS) entry which is preliminary data.</text>
</comment>
<keyword evidence="3" id="KW-1185">Reference proteome</keyword>
<name>A0A8X6GYP6_TRICU</name>
<feature type="region of interest" description="Disordered" evidence="1">
    <location>
        <begin position="1"/>
        <end position="21"/>
    </location>
</feature>
<proteinExistence type="predicted"/>
<gene>
    <name evidence="2" type="ORF">TNCT_622941</name>
</gene>
<evidence type="ECO:0000256" key="1">
    <source>
        <dbReference type="SAM" id="MobiDB-lite"/>
    </source>
</evidence>
<reference evidence="2" key="1">
    <citation type="submission" date="2020-07" db="EMBL/GenBank/DDBJ databases">
        <title>Multicomponent nature underlies the extraordinary mechanical properties of spider dragline silk.</title>
        <authorList>
            <person name="Kono N."/>
            <person name="Nakamura H."/>
            <person name="Mori M."/>
            <person name="Yoshida Y."/>
            <person name="Ohtoshi R."/>
            <person name="Malay A.D."/>
            <person name="Moran D.A.P."/>
            <person name="Tomita M."/>
            <person name="Numata K."/>
            <person name="Arakawa K."/>
        </authorList>
    </citation>
    <scope>NUCLEOTIDE SEQUENCE</scope>
</reference>
<dbReference type="EMBL" id="BMAO01036784">
    <property type="protein sequence ID" value="GFR13049.1"/>
    <property type="molecule type" value="Genomic_DNA"/>
</dbReference>
<sequence>MDTKKNKIKQSETEERISDSTEEDLYCNKIVDTIRRNPTKGENIISLIRIKIHPRVPFLQLKNLRRITEERFRQNIWKLLLKLRLETKIPF</sequence>
<protein>
    <submittedName>
        <fullName evidence="2">Uncharacterized protein</fullName>
    </submittedName>
</protein>
<organism evidence="2 3">
    <name type="scientific">Trichonephila clavata</name>
    <name type="common">Joro spider</name>
    <name type="synonym">Nephila clavata</name>
    <dbReference type="NCBI Taxonomy" id="2740835"/>
    <lineage>
        <taxon>Eukaryota</taxon>
        <taxon>Metazoa</taxon>
        <taxon>Ecdysozoa</taxon>
        <taxon>Arthropoda</taxon>
        <taxon>Chelicerata</taxon>
        <taxon>Arachnida</taxon>
        <taxon>Araneae</taxon>
        <taxon>Araneomorphae</taxon>
        <taxon>Entelegynae</taxon>
        <taxon>Araneoidea</taxon>
        <taxon>Nephilidae</taxon>
        <taxon>Trichonephila</taxon>
    </lineage>
</organism>
<dbReference type="AlphaFoldDB" id="A0A8X6GYP6"/>